<evidence type="ECO:0000259" key="1">
    <source>
        <dbReference type="PROSITE" id="PS50878"/>
    </source>
</evidence>
<evidence type="ECO:0000313" key="2">
    <source>
        <dbReference type="EMBL" id="CAH2232295.1"/>
    </source>
</evidence>
<name>A0A8S4RA38_9NEOP</name>
<dbReference type="AlphaFoldDB" id="A0A8S4RA38"/>
<dbReference type="Proteomes" id="UP000838756">
    <property type="component" value="Unassembled WGS sequence"/>
</dbReference>
<dbReference type="PROSITE" id="PS50878">
    <property type="entry name" value="RT_POL"/>
    <property type="match status" value="1"/>
</dbReference>
<evidence type="ECO:0000313" key="3">
    <source>
        <dbReference type="Proteomes" id="UP000838756"/>
    </source>
</evidence>
<dbReference type="OrthoDB" id="425681at2759"/>
<protein>
    <submittedName>
        <fullName evidence="2">Jg21677 protein</fullName>
    </submittedName>
</protein>
<accession>A0A8S4RA38</accession>
<feature type="domain" description="Reverse transcriptase" evidence="1">
    <location>
        <begin position="1"/>
        <end position="95"/>
    </location>
</feature>
<dbReference type="InterPro" id="IPR000477">
    <property type="entry name" value="RT_dom"/>
</dbReference>
<dbReference type="EMBL" id="CAKXAJ010024885">
    <property type="protein sequence ID" value="CAH2232295.1"/>
    <property type="molecule type" value="Genomic_DNA"/>
</dbReference>
<sequence>MRRTLEARKDGIVIGGQRISNLRFADDTTLFATSIRYTEDFLQKMEYVSLKFSLKINRSKTKVTIVDRMNSNLREVSKLENCEVVQSYVYLGATMKVT</sequence>
<reference evidence="2" key="1">
    <citation type="submission" date="2022-03" db="EMBL/GenBank/DDBJ databases">
        <authorList>
            <person name="Lindestad O."/>
        </authorList>
    </citation>
    <scope>NUCLEOTIDE SEQUENCE</scope>
</reference>
<comment type="caution">
    <text evidence="2">The sequence shown here is derived from an EMBL/GenBank/DDBJ whole genome shotgun (WGS) entry which is preliminary data.</text>
</comment>
<gene>
    <name evidence="2" type="primary">jg21677</name>
    <name evidence="2" type="ORF">PAEG_LOCUS10569</name>
</gene>
<organism evidence="2 3">
    <name type="scientific">Pararge aegeria aegeria</name>
    <dbReference type="NCBI Taxonomy" id="348720"/>
    <lineage>
        <taxon>Eukaryota</taxon>
        <taxon>Metazoa</taxon>
        <taxon>Ecdysozoa</taxon>
        <taxon>Arthropoda</taxon>
        <taxon>Hexapoda</taxon>
        <taxon>Insecta</taxon>
        <taxon>Pterygota</taxon>
        <taxon>Neoptera</taxon>
        <taxon>Endopterygota</taxon>
        <taxon>Lepidoptera</taxon>
        <taxon>Glossata</taxon>
        <taxon>Ditrysia</taxon>
        <taxon>Papilionoidea</taxon>
        <taxon>Nymphalidae</taxon>
        <taxon>Satyrinae</taxon>
        <taxon>Satyrini</taxon>
        <taxon>Parargina</taxon>
        <taxon>Pararge</taxon>
    </lineage>
</organism>
<proteinExistence type="predicted"/>
<keyword evidence="3" id="KW-1185">Reference proteome</keyword>